<feature type="signal peptide" evidence="9">
    <location>
        <begin position="1"/>
        <end position="25"/>
    </location>
</feature>
<keyword evidence="3 9" id="KW-0732">Signal</keyword>
<dbReference type="InterPro" id="IPR001853">
    <property type="entry name" value="DSBA-like_thioredoxin_dom"/>
</dbReference>
<dbReference type="PIRSF" id="PIRSF001488">
    <property type="entry name" value="Tdi_protein"/>
    <property type="match status" value="1"/>
</dbReference>
<dbReference type="AlphaFoldDB" id="A0A1A8XJS4"/>
<comment type="subcellular location">
    <subcellularLocation>
        <location evidence="1 7">Periplasm</location>
    </subcellularLocation>
</comment>
<evidence type="ECO:0000259" key="10">
    <source>
        <dbReference type="PROSITE" id="PS51352"/>
    </source>
</evidence>
<comment type="similarity">
    <text evidence="2">Belongs to the thioredoxin family. DsbA subfamily.</text>
</comment>
<dbReference type="Pfam" id="PF01323">
    <property type="entry name" value="DSBA"/>
    <property type="match status" value="1"/>
</dbReference>
<keyword evidence="12" id="KW-1185">Reference proteome</keyword>
<dbReference type="InterPro" id="IPR023205">
    <property type="entry name" value="DsbA/DsbL"/>
</dbReference>
<dbReference type="CDD" id="cd03019">
    <property type="entry name" value="DsbA_DsbA"/>
    <property type="match status" value="1"/>
</dbReference>
<evidence type="ECO:0000256" key="2">
    <source>
        <dbReference type="ARBA" id="ARBA00005791"/>
    </source>
</evidence>
<dbReference type="InterPro" id="IPR013766">
    <property type="entry name" value="Thioredoxin_domain"/>
</dbReference>
<dbReference type="PROSITE" id="PS51352">
    <property type="entry name" value="THIOREDOXIN_2"/>
    <property type="match status" value="1"/>
</dbReference>
<proteinExistence type="inferred from homology"/>
<gene>
    <name evidence="11" type="primary">dsbA</name>
    <name evidence="11" type="ORF">ACCAA_20049</name>
</gene>
<evidence type="ECO:0000313" key="11">
    <source>
        <dbReference type="EMBL" id="SBT04936.1"/>
    </source>
</evidence>
<evidence type="ECO:0000256" key="5">
    <source>
        <dbReference type="ARBA" id="ARBA00023157"/>
    </source>
</evidence>
<feature type="domain" description="Thioredoxin" evidence="10">
    <location>
        <begin position="14"/>
        <end position="153"/>
    </location>
</feature>
<keyword evidence="6" id="KW-0676">Redox-active center</keyword>
<feature type="disulfide bond" description="Redox-active" evidence="8">
    <location>
        <begin position="58"/>
        <end position="61"/>
    </location>
</feature>
<dbReference type="EMBL" id="FLQX01000094">
    <property type="protein sequence ID" value="SBT04936.1"/>
    <property type="molecule type" value="Genomic_DNA"/>
</dbReference>
<sequence length="215" mass="23580">MYRRITGCLVAITLALLAVALPARAELVSGRDYVPIVPAQLTDNPAKLEVLEFFSYGCPHCSEFHPTVSKWSAALPGDVVFKRVPISFGRPQWASLARLYYALEATGDLTRLDGAVFIALHKDGIRLYDDKSIIEWVSAQGVDGKKFTDAYNSFGVVSKARRGDQMAQAYRIQGVPALAIDGKYLVTGKETKGFSELTAIADQVINKARSEHSKK</sequence>
<evidence type="ECO:0000256" key="1">
    <source>
        <dbReference type="ARBA" id="ARBA00004418"/>
    </source>
</evidence>
<name>A0A1A8XJS4_9PROT</name>
<keyword evidence="4 7" id="KW-0574">Periplasm</keyword>
<dbReference type="GO" id="GO:0015036">
    <property type="term" value="F:disulfide oxidoreductase activity"/>
    <property type="evidence" value="ECO:0007669"/>
    <property type="project" value="UniProtKB-ARBA"/>
</dbReference>
<dbReference type="PANTHER" id="PTHR35891:SF3">
    <property type="entry name" value="THIOL:DISULFIDE INTERCHANGE PROTEIN DSBL"/>
    <property type="match status" value="1"/>
</dbReference>
<protein>
    <recommendedName>
        <fullName evidence="7">Thiol:disulfide interchange protein</fullName>
    </recommendedName>
</protein>
<dbReference type="Gene3D" id="3.40.30.10">
    <property type="entry name" value="Glutaredoxin"/>
    <property type="match status" value="1"/>
</dbReference>
<evidence type="ECO:0000256" key="6">
    <source>
        <dbReference type="ARBA" id="ARBA00023284"/>
    </source>
</evidence>
<dbReference type="InterPro" id="IPR036249">
    <property type="entry name" value="Thioredoxin-like_sf"/>
</dbReference>
<evidence type="ECO:0000256" key="7">
    <source>
        <dbReference type="PIRNR" id="PIRNR001488"/>
    </source>
</evidence>
<accession>A0A1A8XJS4</accession>
<evidence type="ECO:0000256" key="8">
    <source>
        <dbReference type="PIRSR" id="PIRSR001488-1"/>
    </source>
</evidence>
<dbReference type="PANTHER" id="PTHR35891">
    <property type="entry name" value="THIOL:DISULFIDE INTERCHANGE PROTEIN DSBA"/>
    <property type="match status" value="1"/>
</dbReference>
<evidence type="ECO:0000256" key="9">
    <source>
        <dbReference type="SAM" id="SignalP"/>
    </source>
</evidence>
<dbReference type="PROSITE" id="PS00194">
    <property type="entry name" value="THIOREDOXIN_1"/>
    <property type="match status" value="1"/>
</dbReference>
<evidence type="ECO:0000256" key="4">
    <source>
        <dbReference type="ARBA" id="ARBA00022764"/>
    </source>
</evidence>
<keyword evidence="5 7" id="KW-1015">Disulfide bond</keyword>
<dbReference type="InterPro" id="IPR050824">
    <property type="entry name" value="Thiol_disulfide_DsbA"/>
</dbReference>
<evidence type="ECO:0000256" key="3">
    <source>
        <dbReference type="ARBA" id="ARBA00022729"/>
    </source>
</evidence>
<evidence type="ECO:0000313" key="12">
    <source>
        <dbReference type="Proteomes" id="UP000199169"/>
    </source>
</evidence>
<feature type="chain" id="PRO_5008381488" description="Thiol:disulfide interchange protein" evidence="9">
    <location>
        <begin position="26"/>
        <end position="215"/>
    </location>
</feature>
<dbReference type="STRING" id="1860102.ACCAA_20049"/>
<organism evidence="11 12">
    <name type="scientific">Candidatus Accumulibacter aalborgensis</name>
    <dbReference type="NCBI Taxonomy" id="1860102"/>
    <lineage>
        <taxon>Bacteria</taxon>
        <taxon>Pseudomonadati</taxon>
        <taxon>Pseudomonadota</taxon>
        <taxon>Betaproteobacteria</taxon>
        <taxon>Candidatus Accumulibacter</taxon>
    </lineage>
</organism>
<dbReference type="InterPro" id="IPR017937">
    <property type="entry name" value="Thioredoxin_CS"/>
</dbReference>
<dbReference type="GO" id="GO:0042597">
    <property type="term" value="C:periplasmic space"/>
    <property type="evidence" value="ECO:0007669"/>
    <property type="project" value="UniProtKB-SubCell"/>
</dbReference>
<dbReference type="RefSeq" id="WP_186406253.1">
    <property type="nucleotide sequence ID" value="NZ_FLQX01000094.1"/>
</dbReference>
<reference evidence="12" key="1">
    <citation type="submission" date="2016-06" db="EMBL/GenBank/DDBJ databases">
        <authorList>
            <person name="McIlroy S.J."/>
            <person name="Karst S.M."/>
            <person name="Albertsen M."/>
        </authorList>
    </citation>
    <scope>NUCLEOTIDE SEQUENCE [LARGE SCALE GENOMIC DNA]</scope>
</reference>
<dbReference type="SUPFAM" id="SSF52833">
    <property type="entry name" value="Thioredoxin-like"/>
    <property type="match status" value="1"/>
</dbReference>
<dbReference type="Proteomes" id="UP000199169">
    <property type="component" value="Unassembled WGS sequence"/>
</dbReference>